<reference evidence="1" key="1">
    <citation type="journal article" date="2020" name="Nature">
        <title>Giant virus diversity and host interactions through global metagenomics.</title>
        <authorList>
            <person name="Schulz F."/>
            <person name="Roux S."/>
            <person name="Paez-Espino D."/>
            <person name="Jungbluth S."/>
            <person name="Walsh D.A."/>
            <person name="Denef V.J."/>
            <person name="McMahon K.D."/>
            <person name="Konstantinidis K.T."/>
            <person name="Eloe-Fadrosh E.A."/>
            <person name="Kyrpides N.C."/>
            <person name="Woyke T."/>
        </authorList>
    </citation>
    <scope>NUCLEOTIDE SEQUENCE</scope>
    <source>
        <strain evidence="1">GVMAG-M-3300023174-68</strain>
    </source>
</reference>
<name>A0A6C0DUS1_9ZZZZ</name>
<proteinExistence type="predicted"/>
<accession>A0A6C0DUS1</accession>
<dbReference type="AlphaFoldDB" id="A0A6C0DUS1"/>
<protein>
    <submittedName>
        <fullName evidence="1">Uncharacterized protein</fullName>
    </submittedName>
</protein>
<sequence>MPKIKDIDVLNKFNLLENKIDIINTSLNLKKYILNDFFNYINFKNYIQDCFSKLKNEIISLVKDQGQSDNELVSKINSIFSEYIEYMFVNVDEKFKTCYDDDIYIYESVKATENKINNIYFENQIIKHQLQLGERLYNLEESLNSLQKIVKLKIDEIDKIKNNII</sequence>
<dbReference type="EMBL" id="MN739679">
    <property type="protein sequence ID" value="QHT20587.1"/>
    <property type="molecule type" value="Genomic_DNA"/>
</dbReference>
<organism evidence="1">
    <name type="scientific">viral metagenome</name>
    <dbReference type="NCBI Taxonomy" id="1070528"/>
    <lineage>
        <taxon>unclassified sequences</taxon>
        <taxon>metagenomes</taxon>
        <taxon>organismal metagenomes</taxon>
    </lineage>
</organism>
<evidence type="ECO:0000313" key="1">
    <source>
        <dbReference type="EMBL" id="QHT20587.1"/>
    </source>
</evidence>